<evidence type="ECO:0000313" key="7">
    <source>
        <dbReference type="Proteomes" id="UP000800094"/>
    </source>
</evidence>
<sequence>MSGESTFHAACHCKASKLSFTVPTRSLPLPTHFCNCSVCRHTHGTLCSIHAPIPPPVVDLSAYTAYASSDVATRYFCSTCGAHMFDRAKEPELDEEKWYVAASMVDAPEEIWDFHSHFNLEGTGDGGLATWLRDVGGKKLKMWTEKAVYDTGCTETGDWKPSPPAQPESTAREEKLKARCHCGGVQFYISRPRADEAFTHMPETLTPKDKTKWYAAHDVCTSCRLLSGCAIVSWMFPEISHISLPDGSPYKPVFGTIKTYASSPGVLRTFCGTCGALVTYSCDDRPQMVDVGVGLLDAGSGARAEEWLEWRTHKVVYEEDCGWKGVLEGLKSGLRAWAEERDGEGRRV</sequence>
<evidence type="ECO:0000256" key="4">
    <source>
        <dbReference type="ARBA" id="ARBA00023239"/>
    </source>
</evidence>
<dbReference type="Gene3D" id="3.90.1590.10">
    <property type="entry name" value="glutathione-dependent formaldehyde- activating enzyme (gfa)"/>
    <property type="match status" value="2"/>
</dbReference>
<comment type="similarity">
    <text evidence="1">Belongs to the Gfa family.</text>
</comment>
<keyword evidence="2" id="KW-0479">Metal-binding</keyword>
<dbReference type="GO" id="GO:0046872">
    <property type="term" value="F:metal ion binding"/>
    <property type="evidence" value="ECO:0007669"/>
    <property type="project" value="UniProtKB-KW"/>
</dbReference>
<dbReference type="PROSITE" id="PS51891">
    <property type="entry name" value="CENP_V_GFA"/>
    <property type="match status" value="1"/>
</dbReference>
<dbReference type="SUPFAM" id="SSF51316">
    <property type="entry name" value="Mss4-like"/>
    <property type="match status" value="2"/>
</dbReference>
<evidence type="ECO:0000259" key="5">
    <source>
        <dbReference type="PROSITE" id="PS51891"/>
    </source>
</evidence>
<accession>A0A6A6IIC8</accession>
<dbReference type="EMBL" id="ML987194">
    <property type="protein sequence ID" value="KAF2250161.1"/>
    <property type="molecule type" value="Genomic_DNA"/>
</dbReference>
<dbReference type="PANTHER" id="PTHR33337:SF31">
    <property type="entry name" value="DUF636 DOMAIN PROTEIN (AFU_ORTHOLOGUE AFUA_2G12650)"/>
    <property type="match status" value="1"/>
</dbReference>
<evidence type="ECO:0000256" key="2">
    <source>
        <dbReference type="ARBA" id="ARBA00022723"/>
    </source>
</evidence>
<dbReference type="PANTHER" id="PTHR33337">
    <property type="entry name" value="GFA DOMAIN-CONTAINING PROTEIN"/>
    <property type="match status" value="1"/>
</dbReference>
<dbReference type="AlphaFoldDB" id="A0A6A6IIC8"/>
<dbReference type="GO" id="GO:0016846">
    <property type="term" value="F:carbon-sulfur lyase activity"/>
    <property type="evidence" value="ECO:0007669"/>
    <property type="project" value="InterPro"/>
</dbReference>
<protein>
    <recommendedName>
        <fullName evidence="5">CENP-V/GFA domain-containing protein</fullName>
    </recommendedName>
</protein>
<dbReference type="InterPro" id="IPR011057">
    <property type="entry name" value="Mss4-like_sf"/>
</dbReference>
<keyword evidence="3" id="KW-0862">Zinc</keyword>
<keyword evidence="4" id="KW-0456">Lyase</keyword>
<evidence type="ECO:0000313" key="6">
    <source>
        <dbReference type="EMBL" id="KAF2250161.1"/>
    </source>
</evidence>
<feature type="domain" description="CENP-V/GFA" evidence="5">
    <location>
        <begin position="7"/>
        <end position="113"/>
    </location>
</feature>
<name>A0A6A6IIC8_9PLEO</name>
<keyword evidence="7" id="KW-1185">Reference proteome</keyword>
<gene>
    <name evidence="6" type="ORF">BU26DRAFT_518599</name>
</gene>
<evidence type="ECO:0000256" key="1">
    <source>
        <dbReference type="ARBA" id="ARBA00005495"/>
    </source>
</evidence>
<evidence type="ECO:0000256" key="3">
    <source>
        <dbReference type="ARBA" id="ARBA00022833"/>
    </source>
</evidence>
<dbReference type="InterPro" id="IPR006913">
    <property type="entry name" value="CENP-V/GFA"/>
</dbReference>
<proteinExistence type="inferred from homology"/>
<dbReference type="RefSeq" id="XP_033685165.1">
    <property type="nucleotide sequence ID" value="XM_033828854.1"/>
</dbReference>
<dbReference type="Pfam" id="PF04828">
    <property type="entry name" value="GFA"/>
    <property type="match status" value="2"/>
</dbReference>
<dbReference type="Proteomes" id="UP000800094">
    <property type="component" value="Unassembled WGS sequence"/>
</dbReference>
<reference evidence="6" key="1">
    <citation type="journal article" date="2020" name="Stud. Mycol.">
        <title>101 Dothideomycetes genomes: a test case for predicting lifestyles and emergence of pathogens.</title>
        <authorList>
            <person name="Haridas S."/>
            <person name="Albert R."/>
            <person name="Binder M."/>
            <person name="Bloem J."/>
            <person name="Labutti K."/>
            <person name="Salamov A."/>
            <person name="Andreopoulos B."/>
            <person name="Baker S."/>
            <person name="Barry K."/>
            <person name="Bills G."/>
            <person name="Bluhm B."/>
            <person name="Cannon C."/>
            <person name="Castanera R."/>
            <person name="Culley D."/>
            <person name="Daum C."/>
            <person name="Ezra D."/>
            <person name="Gonzalez J."/>
            <person name="Henrissat B."/>
            <person name="Kuo A."/>
            <person name="Liang C."/>
            <person name="Lipzen A."/>
            <person name="Lutzoni F."/>
            <person name="Magnuson J."/>
            <person name="Mondo S."/>
            <person name="Nolan M."/>
            <person name="Ohm R."/>
            <person name="Pangilinan J."/>
            <person name="Park H.-J."/>
            <person name="Ramirez L."/>
            <person name="Alfaro M."/>
            <person name="Sun H."/>
            <person name="Tritt A."/>
            <person name="Yoshinaga Y."/>
            <person name="Zwiers L.-H."/>
            <person name="Turgeon B."/>
            <person name="Goodwin S."/>
            <person name="Spatafora J."/>
            <person name="Crous P."/>
            <person name="Grigoriev I."/>
        </authorList>
    </citation>
    <scope>NUCLEOTIDE SEQUENCE</scope>
    <source>
        <strain evidence="6">CBS 122368</strain>
    </source>
</reference>
<organism evidence="6 7">
    <name type="scientific">Trematosphaeria pertusa</name>
    <dbReference type="NCBI Taxonomy" id="390896"/>
    <lineage>
        <taxon>Eukaryota</taxon>
        <taxon>Fungi</taxon>
        <taxon>Dikarya</taxon>
        <taxon>Ascomycota</taxon>
        <taxon>Pezizomycotina</taxon>
        <taxon>Dothideomycetes</taxon>
        <taxon>Pleosporomycetidae</taxon>
        <taxon>Pleosporales</taxon>
        <taxon>Massarineae</taxon>
        <taxon>Trematosphaeriaceae</taxon>
        <taxon>Trematosphaeria</taxon>
    </lineage>
</organism>
<dbReference type="OrthoDB" id="5422068at2759"/>
<dbReference type="GeneID" id="54582184"/>